<dbReference type="OrthoDB" id="1682385at2"/>
<organism evidence="1 2">
    <name type="scientific">Neomoorella glycerini</name>
    <dbReference type="NCBI Taxonomy" id="55779"/>
    <lineage>
        <taxon>Bacteria</taxon>
        <taxon>Bacillati</taxon>
        <taxon>Bacillota</taxon>
        <taxon>Clostridia</taxon>
        <taxon>Neomoorellales</taxon>
        <taxon>Neomoorellaceae</taxon>
        <taxon>Neomoorella</taxon>
    </lineage>
</organism>
<evidence type="ECO:0000313" key="2">
    <source>
        <dbReference type="Proteomes" id="UP000425916"/>
    </source>
</evidence>
<protein>
    <submittedName>
        <fullName evidence="1">DGC domain protein</fullName>
    </submittedName>
</protein>
<keyword evidence="2" id="KW-1185">Reference proteome</keyword>
<evidence type="ECO:0000313" key="1">
    <source>
        <dbReference type="EMBL" id="QGP91441.1"/>
    </source>
</evidence>
<dbReference type="AlphaFoldDB" id="A0A6I5ZPI2"/>
<dbReference type="PIRSF" id="PIRSF037181">
    <property type="entry name" value="DGC"/>
    <property type="match status" value="1"/>
</dbReference>
<dbReference type="EMBL" id="CP046244">
    <property type="protein sequence ID" value="QGP91441.1"/>
    <property type="molecule type" value="Genomic_DNA"/>
</dbReference>
<proteinExistence type="predicted"/>
<dbReference type="InterPro" id="IPR014958">
    <property type="entry name" value="DGC"/>
</dbReference>
<name>A0A6I5ZPI2_9FIRM</name>
<dbReference type="Proteomes" id="UP000425916">
    <property type="component" value="Chromosome"/>
</dbReference>
<dbReference type="Pfam" id="PF08859">
    <property type="entry name" value="DGC"/>
    <property type="match status" value="1"/>
</dbReference>
<reference evidence="1 2" key="1">
    <citation type="submission" date="2019-11" db="EMBL/GenBank/DDBJ databases">
        <title>Genome sequence of Moorella glycerini DSM11254.</title>
        <authorList>
            <person name="Poehlein A."/>
            <person name="Boeer T."/>
            <person name="Daniel R."/>
        </authorList>
    </citation>
    <scope>NUCLEOTIDE SEQUENCE [LARGE SCALE GENOMIC DNA]</scope>
    <source>
        <strain evidence="1 2">DSM 11254</strain>
    </source>
</reference>
<accession>A0A6I5ZPI2</accession>
<dbReference type="RefSeq" id="WP_156271909.1">
    <property type="nucleotide sequence ID" value="NZ_CP046244.1"/>
</dbReference>
<sequence length="123" mass="13079">MEKCTCEPAEIMLFPCAGGSNVGQLANQAAVKLDQEGAGKLFCLAGLGGHVQSIVESTRVARRIVAIDGCPIGCAKATVEHAGFPVTDYVMVTRLGIQKNHEFAWTGEELDRVVQAVKESLGY</sequence>
<gene>
    <name evidence="1" type="ORF">MGLY_07740</name>
</gene>